<dbReference type="OrthoDB" id="9787428at2"/>
<dbReference type="InterPro" id="IPR010419">
    <property type="entry name" value="CO_DH_gsu"/>
</dbReference>
<name>A0A4P6K3E8_KTERU</name>
<dbReference type="AlphaFoldDB" id="A0A4P6K3E8"/>
<dbReference type="EMBL" id="CP035758">
    <property type="protein sequence ID" value="QBD82709.1"/>
    <property type="molecule type" value="Genomic_DNA"/>
</dbReference>
<dbReference type="InterPro" id="IPR023393">
    <property type="entry name" value="START-like_dom_sf"/>
</dbReference>
<evidence type="ECO:0000313" key="2">
    <source>
        <dbReference type="Proteomes" id="UP000290365"/>
    </source>
</evidence>
<dbReference type="SUPFAM" id="SSF55961">
    <property type="entry name" value="Bet v1-like"/>
    <property type="match status" value="1"/>
</dbReference>
<proteinExistence type="predicted"/>
<accession>A0A4P6K3E8</accession>
<evidence type="ECO:0000313" key="1">
    <source>
        <dbReference type="EMBL" id="QBD82709.1"/>
    </source>
</evidence>
<evidence type="ECO:0008006" key="3">
    <source>
        <dbReference type="Google" id="ProtNLM"/>
    </source>
</evidence>
<dbReference type="RefSeq" id="WP_129893778.1">
    <property type="nucleotide sequence ID" value="NZ_CP035758.1"/>
</dbReference>
<dbReference type="PANTHER" id="PTHR38588:SF1">
    <property type="entry name" value="BLL0334 PROTEIN"/>
    <property type="match status" value="1"/>
</dbReference>
<dbReference type="Proteomes" id="UP000290365">
    <property type="component" value="Chromosome"/>
</dbReference>
<keyword evidence="2" id="KW-1185">Reference proteome</keyword>
<dbReference type="Pfam" id="PF06240">
    <property type="entry name" value="COXG"/>
    <property type="match status" value="1"/>
</dbReference>
<sequence>MKLSGSHKFSAPSAKVFNAILNPEILKSCIPGCNSVEYLDSNRIKANITTPLPGLKGPYGVVISIANQQAPNYLELQVLRKGTGGSVNAVSQISLTDEADGALLNYNANADLEGPIAVANNPIGQGIVKNSLGSFFKSLDKHII</sequence>
<dbReference type="Gene3D" id="3.30.530.20">
    <property type="match status" value="1"/>
</dbReference>
<protein>
    <recommendedName>
        <fullName evidence="3">Carbon monoxide dehydrogenase</fullName>
    </recommendedName>
</protein>
<gene>
    <name evidence="1" type="ORF">EPA93_44785</name>
</gene>
<dbReference type="KEGG" id="kbs:EPA93_44785"/>
<organism evidence="1 2">
    <name type="scientific">Ktedonosporobacter rubrisoli</name>
    <dbReference type="NCBI Taxonomy" id="2509675"/>
    <lineage>
        <taxon>Bacteria</taxon>
        <taxon>Bacillati</taxon>
        <taxon>Chloroflexota</taxon>
        <taxon>Ktedonobacteria</taxon>
        <taxon>Ktedonobacterales</taxon>
        <taxon>Ktedonosporobacteraceae</taxon>
        <taxon>Ktedonosporobacter</taxon>
    </lineage>
</organism>
<dbReference type="PANTHER" id="PTHR38588">
    <property type="entry name" value="BLL0334 PROTEIN"/>
    <property type="match status" value="1"/>
</dbReference>
<reference evidence="1 2" key="1">
    <citation type="submission" date="2019-01" db="EMBL/GenBank/DDBJ databases">
        <title>Ktedonosporobacter rubrisoli SCAWS-G2.</title>
        <authorList>
            <person name="Huang Y."/>
            <person name="Yan B."/>
        </authorList>
    </citation>
    <scope>NUCLEOTIDE SEQUENCE [LARGE SCALE GENOMIC DNA]</scope>
    <source>
        <strain evidence="1 2">SCAWS-G2</strain>
    </source>
</reference>